<keyword evidence="3" id="KW-0560">Oxidoreductase</keyword>
<dbReference type="Proteomes" id="UP000028547">
    <property type="component" value="Unassembled WGS sequence"/>
</dbReference>
<evidence type="ECO:0000313" key="5">
    <source>
        <dbReference type="EMBL" id="KFA87541.1"/>
    </source>
</evidence>
<evidence type="ECO:0000259" key="4">
    <source>
        <dbReference type="Pfam" id="PF00724"/>
    </source>
</evidence>
<dbReference type="InterPro" id="IPR045247">
    <property type="entry name" value="Oye-like"/>
</dbReference>
<comment type="similarity">
    <text evidence="2">Belongs to the NADH:flavin oxidoreductase/NADH oxidase family.</text>
</comment>
<dbReference type="GO" id="GO:0005829">
    <property type="term" value="C:cytosol"/>
    <property type="evidence" value="ECO:0007669"/>
    <property type="project" value="TreeGrafter"/>
</dbReference>
<dbReference type="PANTHER" id="PTHR22893:SF98">
    <property type="entry name" value="OXIDOREDUCTASE"/>
    <property type="match status" value="1"/>
</dbReference>
<dbReference type="SUPFAM" id="SSF51395">
    <property type="entry name" value="FMN-linked oxidoreductases"/>
    <property type="match status" value="1"/>
</dbReference>
<dbReference type="EMBL" id="JPMI01000367">
    <property type="protein sequence ID" value="KFA87541.1"/>
    <property type="molecule type" value="Genomic_DNA"/>
</dbReference>
<dbReference type="FunFam" id="3.20.20.70:FF:000059">
    <property type="entry name" value="N-ethylmaleimide reductase, FMN-linked"/>
    <property type="match status" value="1"/>
</dbReference>
<sequence length="362" mass="38955">MANAHLFSPFRLGRLDLKNRMVMAPMTRSRALVDGNVPNPLAVTYYVQRASAGLLITEATQVSTQGVGYIRTPGIHSSPQVAGWKTVTDAVHAAGGVIFAQLWHVGRVSHPDFHDGQLPVAPSAIPVEGGQVFTFKGRTPMVTPRALETHELPGIVEQFRLAAENARAAGFDGVELHGSNGYLLDQFLRDGSNQRTDAYGGSIENRARFPLEVARAVVGVWGAERVGYRLSPQPFPYAGMTDSTPAETFTHMARELGRLGLGYLHVTEAVSGKDVPGPERRITPLLREAFPGALMVNGGYDAQTGEAALSRGEADLVSYGVPFLANPDLVERYRSGAGLNAPDAATFFTGEEKGFIDYPALR</sequence>
<comment type="caution">
    <text evidence="5">The sequence shown here is derived from an EMBL/GenBank/DDBJ whole genome shotgun (WGS) entry which is preliminary data.</text>
</comment>
<dbReference type="CDD" id="cd02933">
    <property type="entry name" value="OYE_like_FMN"/>
    <property type="match status" value="1"/>
</dbReference>
<evidence type="ECO:0000256" key="1">
    <source>
        <dbReference type="ARBA" id="ARBA00001917"/>
    </source>
</evidence>
<evidence type="ECO:0000313" key="6">
    <source>
        <dbReference type="Proteomes" id="UP000028547"/>
    </source>
</evidence>
<dbReference type="Gene3D" id="3.20.20.70">
    <property type="entry name" value="Aldolase class I"/>
    <property type="match status" value="1"/>
</dbReference>
<feature type="domain" description="NADH:flavin oxidoreductase/NADH oxidase N-terminal" evidence="4">
    <location>
        <begin position="6"/>
        <end position="337"/>
    </location>
</feature>
<evidence type="ECO:0000256" key="2">
    <source>
        <dbReference type="ARBA" id="ARBA00005979"/>
    </source>
</evidence>
<comment type="cofactor">
    <cofactor evidence="1">
        <name>FMN</name>
        <dbReference type="ChEBI" id="CHEBI:58210"/>
    </cofactor>
</comment>
<dbReference type="PANTHER" id="PTHR22893">
    <property type="entry name" value="NADH OXIDOREDUCTASE-RELATED"/>
    <property type="match status" value="1"/>
</dbReference>
<proteinExistence type="inferred from homology"/>
<organism evidence="5 6">
    <name type="scientific">Archangium violaceum Cb vi76</name>
    <dbReference type="NCBI Taxonomy" id="1406225"/>
    <lineage>
        <taxon>Bacteria</taxon>
        <taxon>Pseudomonadati</taxon>
        <taxon>Myxococcota</taxon>
        <taxon>Myxococcia</taxon>
        <taxon>Myxococcales</taxon>
        <taxon>Cystobacterineae</taxon>
        <taxon>Archangiaceae</taxon>
        <taxon>Archangium</taxon>
    </lineage>
</organism>
<dbReference type="InterPro" id="IPR001155">
    <property type="entry name" value="OxRdtase_FMN_N"/>
</dbReference>
<accession>A0A084SGF6</accession>
<reference evidence="5 6" key="1">
    <citation type="submission" date="2014-07" db="EMBL/GenBank/DDBJ databases">
        <title>Draft Genome Sequence of Gephyronic Acid Producer, Cystobacter violaceus Strain Cb vi76.</title>
        <authorList>
            <person name="Stevens D.C."/>
            <person name="Young J."/>
            <person name="Carmichael R."/>
            <person name="Tan J."/>
            <person name="Taylor R.E."/>
        </authorList>
    </citation>
    <scope>NUCLEOTIDE SEQUENCE [LARGE SCALE GENOMIC DNA]</scope>
    <source>
        <strain evidence="5 6">Cb vi76</strain>
    </source>
</reference>
<dbReference type="GO" id="GO:0010181">
    <property type="term" value="F:FMN binding"/>
    <property type="evidence" value="ECO:0007669"/>
    <property type="project" value="InterPro"/>
</dbReference>
<dbReference type="Pfam" id="PF00724">
    <property type="entry name" value="Oxidored_FMN"/>
    <property type="match status" value="1"/>
</dbReference>
<dbReference type="GO" id="GO:0016628">
    <property type="term" value="F:oxidoreductase activity, acting on the CH-CH group of donors, NAD or NADP as acceptor"/>
    <property type="evidence" value="ECO:0007669"/>
    <property type="project" value="UniProtKB-ARBA"/>
</dbReference>
<dbReference type="AlphaFoldDB" id="A0A084SGF6"/>
<evidence type="ECO:0000256" key="3">
    <source>
        <dbReference type="ARBA" id="ARBA00023002"/>
    </source>
</evidence>
<dbReference type="InterPro" id="IPR013785">
    <property type="entry name" value="Aldolase_TIM"/>
</dbReference>
<gene>
    <name evidence="5" type="ORF">Q664_46790</name>
</gene>
<dbReference type="RefSeq" id="WP_043411809.1">
    <property type="nucleotide sequence ID" value="NZ_JPMI01000367.1"/>
</dbReference>
<protein>
    <submittedName>
        <fullName evidence="5">N-ethylmaleimide reductase</fullName>
    </submittedName>
</protein>
<name>A0A084SGF6_9BACT</name>